<evidence type="ECO:0000313" key="4">
    <source>
        <dbReference type="Proteomes" id="UP000610966"/>
    </source>
</evidence>
<dbReference type="InterPro" id="IPR007278">
    <property type="entry name" value="DUF397"/>
</dbReference>
<evidence type="ECO:0000313" key="3">
    <source>
        <dbReference type="EMBL" id="GIH69268.1"/>
    </source>
</evidence>
<feature type="region of interest" description="Disordered" evidence="1">
    <location>
        <begin position="1"/>
        <end position="25"/>
    </location>
</feature>
<accession>A0A8J3RB23</accession>
<protein>
    <submittedName>
        <fullName evidence="3">DUF397 domain-containing protein</fullName>
    </submittedName>
</protein>
<evidence type="ECO:0000259" key="2">
    <source>
        <dbReference type="Pfam" id="PF04149"/>
    </source>
</evidence>
<organism evidence="3 4">
    <name type="scientific">Sphaerimonospora thailandensis</name>
    <dbReference type="NCBI Taxonomy" id="795644"/>
    <lineage>
        <taxon>Bacteria</taxon>
        <taxon>Bacillati</taxon>
        <taxon>Actinomycetota</taxon>
        <taxon>Actinomycetes</taxon>
        <taxon>Streptosporangiales</taxon>
        <taxon>Streptosporangiaceae</taxon>
        <taxon>Sphaerimonospora</taxon>
    </lineage>
</organism>
<feature type="domain" description="DUF397" evidence="2">
    <location>
        <begin position="14"/>
        <end position="75"/>
    </location>
</feature>
<dbReference type="Pfam" id="PF04149">
    <property type="entry name" value="DUF397"/>
    <property type="match status" value="1"/>
</dbReference>
<reference evidence="3" key="1">
    <citation type="submission" date="2021-01" db="EMBL/GenBank/DDBJ databases">
        <title>Whole genome shotgun sequence of Sphaerimonospora thailandensis NBRC 107569.</title>
        <authorList>
            <person name="Komaki H."/>
            <person name="Tamura T."/>
        </authorList>
    </citation>
    <scope>NUCLEOTIDE SEQUENCE</scope>
    <source>
        <strain evidence="3">NBRC 107569</strain>
    </source>
</reference>
<comment type="caution">
    <text evidence="3">The sequence shown here is derived from an EMBL/GenBank/DDBJ whole genome shotgun (WGS) entry which is preliminary data.</text>
</comment>
<dbReference type="Proteomes" id="UP000610966">
    <property type="component" value="Unassembled WGS sequence"/>
</dbReference>
<evidence type="ECO:0000256" key="1">
    <source>
        <dbReference type="SAM" id="MobiDB-lite"/>
    </source>
</evidence>
<keyword evidence="4" id="KW-1185">Reference proteome</keyword>
<dbReference type="AlphaFoldDB" id="A0A8J3RB23"/>
<sequence length="80" mass="8468">MDAMTPPNIDPSSARWRKSSRSTNGGDCVEVAVVSASGGHKTGELLYAVRDSKNPDGPALIFTPSEWEAFVLGVKDGEFG</sequence>
<proteinExistence type="predicted"/>
<name>A0A8J3RB23_9ACTN</name>
<dbReference type="EMBL" id="BOOG01000013">
    <property type="protein sequence ID" value="GIH69268.1"/>
    <property type="molecule type" value="Genomic_DNA"/>
</dbReference>
<gene>
    <name evidence="3" type="ORF">Mth01_15210</name>
</gene>